<dbReference type="RefSeq" id="WP_222961868.1">
    <property type="nucleotide sequence ID" value="NZ_JAINZZ010000007.1"/>
</dbReference>
<gene>
    <name evidence="2" type="ORF">K7862_08720</name>
</gene>
<evidence type="ECO:0000313" key="2">
    <source>
        <dbReference type="EMBL" id="MBY8877712.1"/>
    </source>
</evidence>
<accession>A0ABS7Q6R8</accession>
<comment type="caution">
    <text evidence="2">The sequence shown here is derived from an EMBL/GenBank/DDBJ whole genome shotgun (WGS) entry which is preliminary data.</text>
</comment>
<reference evidence="2 3" key="1">
    <citation type="submission" date="2021-08" db="EMBL/GenBank/DDBJ databases">
        <title>WGS of actinomycetes from Thailand.</title>
        <authorList>
            <person name="Thawai C."/>
        </authorList>
    </citation>
    <scope>NUCLEOTIDE SEQUENCE [LARGE SCALE GENOMIC DNA]</scope>
    <source>
        <strain evidence="2 3">PLK6-54</strain>
    </source>
</reference>
<dbReference type="Proteomes" id="UP000778578">
    <property type="component" value="Unassembled WGS sequence"/>
</dbReference>
<name>A0ABS7Q6R8_9ACTN</name>
<evidence type="ECO:0000256" key="1">
    <source>
        <dbReference type="SAM" id="MobiDB-lite"/>
    </source>
</evidence>
<feature type="region of interest" description="Disordered" evidence="1">
    <location>
        <begin position="1"/>
        <end position="34"/>
    </location>
</feature>
<organism evidence="2 3">
    <name type="scientific">Actinacidiphila acidipaludis</name>
    <dbReference type="NCBI Taxonomy" id="2873382"/>
    <lineage>
        <taxon>Bacteria</taxon>
        <taxon>Bacillati</taxon>
        <taxon>Actinomycetota</taxon>
        <taxon>Actinomycetes</taxon>
        <taxon>Kitasatosporales</taxon>
        <taxon>Streptomycetaceae</taxon>
        <taxon>Actinacidiphila</taxon>
    </lineage>
</organism>
<keyword evidence="3" id="KW-1185">Reference proteome</keyword>
<sequence length="89" mass="9342">MTRAWSPDPSAGFARRLGKSAAGPGHSDDDNKCPDIWELSNGDIAVIGRDLTAGYAGRLPESVRLGPDERLAVIPGDMLAAAKQDIPDA</sequence>
<evidence type="ECO:0000313" key="3">
    <source>
        <dbReference type="Proteomes" id="UP000778578"/>
    </source>
</evidence>
<protein>
    <submittedName>
        <fullName evidence="2">Uncharacterized protein</fullName>
    </submittedName>
</protein>
<dbReference type="EMBL" id="JAINZZ010000007">
    <property type="protein sequence ID" value="MBY8877712.1"/>
    <property type="molecule type" value="Genomic_DNA"/>
</dbReference>
<proteinExistence type="predicted"/>